<sequence>MEEWATEHNHSDATTTVDNSGSIEDAIVREADNAMMRDLGTTEREMLSRLVSDSLHLDVVDDIECSALLAERPSNRGHIEWLFGRGRRRKEATAGNGTPQLLVSENCSHSCRSASMGLTFAARQAG</sequence>
<gene>
    <name evidence="2" type="ORF">ACFQJ7_12665</name>
</gene>
<evidence type="ECO:0000313" key="3">
    <source>
        <dbReference type="Proteomes" id="UP001596414"/>
    </source>
</evidence>
<dbReference type="EMBL" id="JBHSZQ010000047">
    <property type="protein sequence ID" value="MFC7126865.1"/>
    <property type="molecule type" value="Genomic_DNA"/>
</dbReference>
<evidence type="ECO:0000313" key="2">
    <source>
        <dbReference type="EMBL" id="MFC7126865.1"/>
    </source>
</evidence>
<comment type="caution">
    <text evidence="2">The sequence shown here is derived from an EMBL/GenBank/DDBJ whole genome shotgun (WGS) entry which is preliminary data.</text>
</comment>
<feature type="compositionally biased region" description="Basic and acidic residues" evidence="1">
    <location>
        <begin position="1"/>
        <end position="11"/>
    </location>
</feature>
<name>A0ABD5XCE5_9EURY</name>
<dbReference type="Proteomes" id="UP001596414">
    <property type="component" value="Unassembled WGS sequence"/>
</dbReference>
<reference evidence="2 3" key="1">
    <citation type="journal article" date="2014" name="Int. J. Syst. Evol. Microbiol.">
        <title>Complete genome sequence of Corynebacterium casei LMG S-19264T (=DSM 44701T), isolated from a smear-ripened cheese.</title>
        <authorList>
            <consortium name="US DOE Joint Genome Institute (JGI-PGF)"/>
            <person name="Walter F."/>
            <person name="Albersmeier A."/>
            <person name="Kalinowski J."/>
            <person name="Ruckert C."/>
        </authorList>
    </citation>
    <scope>NUCLEOTIDE SEQUENCE [LARGE SCALE GENOMIC DNA]</scope>
    <source>
        <strain evidence="2 3">CGMCC 4.7215</strain>
    </source>
</reference>
<organism evidence="2 3">
    <name type="scientific">Halovenus rubra</name>
    <dbReference type="NCBI Taxonomy" id="869890"/>
    <lineage>
        <taxon>Archaea</taxon>
        <taxon>Methanobacteriati</taxon>
        <taxon>Methanobacteriota</taxon>
        <taxon>Stenosarchaea group</taxon>
        <taxon>Halobacteria</taxon>
        <taxon>Halobacteriales</taxon>
        <taxon>Haloarculaceae</taxon>
        <taxon>Halovenus</taxon>
    </lineage>
</organism>
<dbReference type="RefSeq" id="WP_267637288.1">
    <property type="nucleotide sequence ID" value="NZ_JAODIY010000009.1"/>
</dbReference>
<proteinExistence type="predicted"/>
<dbReference type="AlphaFoldDB" id="A0ABD5XCE5"/>
<feature type="compositionally biased region" description="Polar residues" evidence="1">
    <location>
        <begin position="12"/>
        <end position="22"/>
    </location>
</feature>
<accession>A0ABD5XCE5</accession>
<feature type="region of interest" description="Disordered" evidence="1">
    <location>
        <begin position="1"/>
        <end position="23"/>
    </location>
</feature>
<evidence type="ECO:0000256" key="1">
    <source>
        <dbReference type="SAM" id="MobiDB-lite"/>
    </source>
</evidence>
<protein>
    <submittedName>
        <fullName evidence="2">Uncharacterized protein</fullName>
    </submittedName>
</protein>